<keyword evidence="3" id="KW-1185">Reference proteome</keyword>
<evidence type="ECO:0000256" key="1">
    <source>
        <dbReference type="SAM" id="MobiDB-lite"/>
    </source>
</evidence>
<comment type="caution">
    <text evidence="2">The sequence shown here is derived from an EMBL/GenBank/DDBJ whole genome shotgun (WGS) entry which is preliminary data.</text>
</comment>
<feature type="region of interest" description="Disordered" evidence="1">
    <location>
        <begin position="1"/>
        <end position="24"/>
    </location>
</feature>
<dbReference type="Proteomes" id="UP000765509">
    <property type="component" value="Unassembled WGS sequence"/>
</dbReference>
<accession>A0A9Q3L617</accession>
<feature type="non-terminal residue" evidence="2">
    <location>
        <position position="1"/>
    </location>
</feature>
<dbReference type="AlphaFoldDB" id="A0A9Q3L617"/>
<dbReference type="EMBL" id="AVOT02154032">
    <property type="protein sequence ID" value="MBW0593369.1"/>
    <property type="molecule type" value="Genomic_DNA"/>
</dbReference>
<gene>
    <name evidence="2" type="ORF">O181_133084</name>
</gene>
<sequence length="133" mass="15597">LVEYHPSLTSDPSSERKQIRGIDYPNEEEHDDKVKWKWRGNGILRFLTSNWQLLGYNLRDSNDLNQQENEFEPDWVITYFSKTLFTPAGVDIYAKSKRSLSLEFKMILIEAIRNCPTKSISDLADLMFDIPHD</sequence>
<protein>
    <submittedName>
        <fullName evidence="2">Uncharacterized protein</fullName>
    </submittedName>
</protein>
<evidence type="ECO:0000313" key="2">
    <source>
        <dbReference type="EMBL" id="MBW0593369.1"/>
    </source>
</evidence>
<reference evidence="2" key="1">
    <citation type="submission" date="2021-03" db="EMBL/GenBank/DDBJ databases">
        <title>Draft genome sequence of rust myrtle Austropuccinia psidii MF-1, a brazilian biotype.</title>
        <authorList>
            <person name="Quecine M.C."/>
            <person name="Pachon D.M.R."/>
            <person name="Bonatelli M.L."/>
            <person name="Correr F.H."/>
            <person name="Franceschini L.M."/>
            <person name="Leite T.F."/>
            <person name="Margarido G.R.A."/>
            <person name="Almeida C.A."/>
            <person name="Ferrarezi J.A."/>
            <person name="Labate C.A."/>
        </authorList>
    </citation>
    <scope>NUCLEOTIDE SEQUENCE</scope>
    <source>
        <strain evidence="2">MF-1</strain>
    </source>
</reference>
<name>A0A9Q3L617_9BASI</name>
<proteinExistence type="predicted"/>
<dbReference type="OrthoDB" id="2496328at2759"/>
<organism evidence="2 3">
    <name type="scientific">Austropuccinia psidii MF-1</name>
    <dbReference type="NCBI Taxonomy" id="1389203"/>
    <lineage>
        <taxon>Eukaryota</taxon>
        <taxon>Fungi</taxon>
        <taxon>Dikarya</taxon>
        <taxon>Basidiomycota</taxon>
        <taxon>Pucciniomycotina</taxon>
        <taxon>Pucciniomycetes</taxon>
        <taxon>Pucciniales</taxon>
        <taxon>Sphaerophragmiaceae</taxon>
        <taxon>Austropuccinia</taxon>
    </lineage>
</organism>
<evidence type="ECO:0000313" key="3">
    <source>
        <dbReference type="Proteomes" id="UP000765509"/>
    </source>
</evidence>